<accession>A0A8J8B4U4</accession>
<dbReference type="GO" id="GO:0006935">
    <property type="term" value="P:chemotaxis"/>
    <property type="evidence" value="ECO:0007669"/>
    <property type="project" value="InterPro"/>
</dbReference>
<dbReference type="Proteomes" id="UP000730161">
    <property type="component" value="Unassembled WGS sequence"/>
</dbReference>
<organism evidence="1 2">
    <name type="scientific">Methanocalculus chunghsingensis</name>
    <dbReference type="NCBI Taxonomy" id="156457"/>
    <lineage>
        <taxon>Archaea</taxon>
        <taxon>Methanobacteriati</taxon>
        <taxon>Methanobacteriota</taxon>
        <taxon>Stenosarchaea group</taxon>
        <taxon>Methanomicrobia</taxon>
        <taxon>Methanomicrobiales</taxon>
        <taxon>Methanocalculaceae</taxon>
        <taxon>Methanocalculus</taxon>
    </lineage>
</organism>
<protein>
    <submittedName>
        <fullName evidence="1">Uncharacterized protein</fullName>
    </submittedName>
</protein>
<keyword evidence="2" id="KW-1185">Reference proteome</keyword>
<sequence>MVEAPVKVRHNEGWINCKISIEDEQIIIPAPVSQTIVLKNIVDLQEKKNTLTIYLKDKTEIRLVSVEKVLFVIKHRILMKCSAYRLMAFFMSPAIRGGVLITNAAWEKGAIVVLKSDIWFVTPGKQICIPLTDVSGIEMTKREVDGKKQDVVRIDHLEDQGLVSSFVLTQLSTLQILYNFLSEITAGLSVEGADLDSMDQQIAMLVYSGMDSSTIQNMLQLTFKDIDRIYDKLINLNMAEVKEIRREIHLTAKGVRYITDATKSGTN</sequence>
<reference evidence="1" key="1">
    <citation type="submission" date="2014-12" db="EMBL/GenBank/DDBJ databases">
        <authorList>
            <person name="Huang H.-H."/>
            <person name="Chen S.-C."/>
            <person name="Lai M.-C."/>
        </authorList>
    </citation>
    <scope>NUCLEOTIDE SEQUENCE</scope>
    <source>
        <strain evidence="1">K1F9705b</strain>
    </source>
</reference>
<dbReference type="AlphaFoldDB" id="A0A8J8B4U4"/>
<gene>
    <name evidence="1" type="ORF">RJ53_02315</name>
</gene>
<evidence type="ECO:0000313" key="2">
    <source>
        <dbReference type="Proteomes" id="UP000730161"/>
    </source>
</evidence>
<comment type="caution">
    <text evidence="1">The sequence shown here is derived from an EMBL/GenBank/DDBJ whole genome shotgun (WGS) entry which is preliminary data.</text>
</comment>
<dbReference type="InterPro" id="IPR007381">
    <property type="entry name" value="CheF1/F2"/>
</dbReference>
<evidence type="ECO:0000313" key="1">
    <source>
        <dbReference type="EMBL" id="MBR1368394.1"/>
    </source>
</evidence>
<dbReference type="EMBL" id="JWHL01000002">
    <property type="protein sequence ID" value="MBR1368394.1"/>
    <property type="molecule type" value="Genomic_DNA"/>
</dbReference>
<dbReference type="Pfam" id="PF04283">
    <property type="entry name" value="CheF-arch"/>
    <property type="match status" value="1"/>
</dbReference>
<name>A0A8J8B4U4_9EURY</name>
<proteinExistence type="predicted"/>
<dbReference type="RefSeq" id="WP_211530004.1">
    <property type="nucleotide sequence ID" value="NZ_JWHL01000002.1"/>
</dbReference>
<dbReference type="PANTHER" id="PTHR42201:SF1">
    <property type="entry name" value="TAXIS PROTEIN"/>
    <property type="match status" value="1"/>
</dbReference>
<dbReference type="OrthoDB" id="227825at2157"/>
<dbReference type="PANTHER" id="PTHR42201">
    <property type="entry name" value="TAXIS PROTEIN"/>
    <property type="match status" value="1"/>
</dbReference>